<accession>A0AAC9MWS7</accession>
<keyword evidence="1" id="KW-1133">Transmembrane helix</keyword>
<organism evidence="2 3">
    <name type="scientific">Actinoalloteichus hymeniacidonis</name>
    <dbReference type="NCBI Taxonomy" id="340345"/>
    <lineage>
        <taxon>Bacteria</taxon>
        <taxon>Bacillati</taxon>
        <taxon>Actinomycetota</taxon>
        <taxon>Actinomycetes</taxon>
        <taxon>Pseudonocardiales</taxon>
        <taxon>Pseudonocardiaceae</taxon>
        <taxon>Actinoalloteichus</taxon>
    </lineage>
</organism>
<evidence type="ECO:0000313" key="3">
    <source>
        <dbReference type="Proteomes" id="UP000095210"/>
    </source>
</evidence>
<evidence type="ECO:0000313" key="2">
    <source>
        <dbReference type="EMBL" id="AOS61321.1"/>
    </source>
</evidence>
<dbReference type="EMBL" id="CP014859">
    <property type="protein sequence ID" value="AOS61321.1"/>
    <property type="molecule type" value="Genomic_DNA"/>
</dbReference>
<sequence>MPAEPAVVVPPKVIRTTVAMWYALATFLTLHALFLWLRPEGIAEQLESRADVTAREAADYAADLVLENLLVTLFFGVMYCVFAYLVGRRRRWPRIALTVVGAVQLFLQLSAGFSPVGIVVLLLVLGGLIGLWLPSASRWLAGHDPVAA</sequence>
<dbReference type="Proteomes" id="UP000095210">
    <property type="component" value="Chromosome"/>
</dbReference>
<evidence type="ECO:0000256" key="1">
    <source>
        <dbReference type="SAM" id="Phobius"/>
    </source>
</evidence>
<keyword evidence="1" id="KW-0812">Transmembrane</keyword>
<dbReference type="KEGG" id="ahm:TL08_02415"/>
<dbReference type="AlphaFoldDB" id="A0AAC9MWS7"/>
<proteinExistence type="predicted"/>
<feature type="transmembrane region" description="Helical" evidence="1">
    <location>
        <begin position="19"/>
        <end position="37"/>
    </location>
</feature>
<feature type="transmembrane region" description="Helical" evidence="1">
    <location>
        <begin position="116"/>
        <end position="133"/>
    </location>
</feature>
<keyword evidence="3" id="KW-1185">Reference proteome</keyword>
<feature type="transmembrane region" description="Helical" evidence="1">
    <location>
        <begin position="69"/>
        <end position="87"/>
    </location>
</feature>
<dbReference type="RefSeq" id="WP_069846250.1">
    <property type="nucleotide sequence ID" value="NZ_CP014859.1"/>
</dbReference>
<reference evidence="3" key="1">
    <citation type="submission" date="2016-03" db="EMBL/GenBank/DDBJ databases">
        <title>Complete genome sequence of the type strain Actinoalloteichus hymeniacidonis DSM 45092.</title>
        <authorList>
            <person name="Schaffert L."/>
            <person name="Albersmeier A."/>
            <person name="Winkler A."/>
            <person name="Kalinowski J."/>
            <person name="Zotchev S."/>
            <person name="Ruckert C."/>
        </authorList>
    </citation>
    <scope>NUCLEOTIDE SEQUENCE [LARGE SCALE GENOMIC DNA]</scope>
    <source>
        <strain evidence="3">HPA177(T) (DSM 45092(T))</strain>
    </source>
</reference>
<protein>
    <submittedName>
        <fullName evidence="2">Uncharacterized protein</fullName>
    </submittedName>
</protein>
<gene>
    <name evidence="2" type="ORF">TL08_02415</name>
</gene>
<keyword evidence="1" id="KW-0472">Membrane</keyword>
<name>A0AAC9MWS7_9PSEU</name>